<organism evidence="2 3">
    <name type="scientific">Staphylotrichum longicolle</name>
    <dbReference type="NCBI Taxonomy" id="669026"/>
    <lineage>
        <taxon>Eukaryota</taxon>
        <taxon>Fungi</taxon>
        <taxon>Dikarya</taxon>
        <taxon>Ascomycota</taxon>
        <taxon>Pezizomycotina</taxon>
        <taxon>Sordariomycetes</taxon>
        <taxon>Sordariomycetidae</taxon>
        <taxon>Sordariales</taxon>
        <taxon>Chaetomiaceae</taxon>
        <taxon>Staphylotrichum</taxon>
    </lineage>
</organism>
<evidence type="ECO:0000313" key="2">
    <source>
        <dbReference type="EMBL" id="KAG7292339.1"/>
    </source>
</evidence>
<dbReference type="Proteomes" id="UP001197093">
    <property type="component" value="Unassembled WGS sequence"/>
</dbReference>
<sequence length="205" mass="20902">MRFQHLSALLLGGLATASPLAVRQAAGSGSGSGVDAAAILAIIPGSNSCAGAQFPDECRTAEQAAPFISKACAELSKAECAATIALMGYESGIKVKHNLTPGVPGQGTANMMSPAFVSEYATELFGAAKVTGQSPVAVLALVTPDEHNFGSAAWFLVKKCPDVRAALKTGSDAGWQAYNKCIGGDAATLPARTEFWTRAKTALGV</sequence>
<dbReference type="AlphaFoldDB" id="A0AAD4HYN0"/>
<keyword evidence="1" id="KW-0732">Signal</keyword>
<name>A0AAD4HYN0_9PEZI</name>
<dbReference type="EMBL" id="JAHCVI010000001">
    <property type="protein sequence ID" value="KAG7292339.1"/>
    <property type="molecule type" value="Genomic_DNA"/>
</dbReference>
<proteinExistence type="predicted"/>
<feature type="chain" id="PRO_5042169504" evidence="1">
    <location>
        <begin position="18"/>
        <end position="205"/>
    </location>
</feature>
<gene>
    <name evidence="2" type="ORF">NEMBOFW57_002374</name>
</gene>
<reference evidence="2" key="1">
    <citation type="submission" date="2023-02" db="EMBL/GenBank/DDBJ databases">
        <authorList>
            <person name="Palmer J.M."/>
        </authorList>
    </citation>
    <scope>NUCLEOTIDE SEQUENCE</scope>
    <source>
        <strain evidence="2">FW57</strain>
    </source>
</reference>
<keyword evidence="3" id="KW-1185">Reference proteome</keyword>
<comment type="caution">
    <text evidence="2">The sequence shown here is derived from an EMBL/GenBank/DDBJ whole genome shotgun (WGS) entry which is preliminary data.</text>
</comment>
<accession>A0AAD4HYN0</accession>
<feature type="signal peptide" evidence="1">
    <location>
        <begin position="1"/>
        <end position="17"/>
    </location>
</feature>
<evidence type="ECO:0000313" key="3">
    <source>
        <dbReference type="Proteomes" id="UP001197093"/>
    </source>
</evidence>
<protein>
    <submittedName>
        <fullName evidence="2">Uncharacterized protein</fullName>
    </submittedName>
</protein>
<evidence type="ECO:0000256" key="1">
    <source>
        <dbReference type="SAM" id="SignalP"/>
    </source>
</evidence>